<keyword evidence="3" id="KW-1185">Reference proteome</keyword>
<reference evidence="2" key="1">
    <citation type="journal article" date="2014" name="Int. J. Syst. Evol. Microbiol.">
        <title>Complete genome sequence of Corynebacterium casei LMG S-19264T (=DSM 44701T), isolated from a smear-ripened cheese.</title>
        <authorList>
            <consortium name="US DOE Joint Genome Institute (JGI-PGF)"/>
            <person name="Walter F."/>
            <person name="Albersmeier A."/>
            <person name="Kalinowski J."/>
            <person name="Ruckert C."/>
        </authorList>
    </citation>
    <scope>NUCLEOTIDE SEQUENCE</scope>
    <source>
        <strain evidence="2">CGMCC 1.12698</strain>
    </source>
</reference>
<evidence type="ECO:0000256" key="1">
    <source>
        <dbReference type="SAM" id="Phobius"/>
    </source>
</evidence>
<evidence type="ECO:0000313" key="2">
    <source>
        <dbReference type="EMBL" id="GGE67441.1"/>
    </source>
</evidence>
<name>A0A917AQS3_9BACI</name>
<dbReference type="EMBL" id="BMFK01000001">
    <property type="protein sequence ID" value="GGE67441.1"/>
    <property type="molecule type" value="Genomic_DNA"/>
</dbReference>
<dbReference type="GO" id="GO:0043709">
    <property type="term" value="P:cell adhesion involved in single-species biofilm formation"/>
    <property type="evidence" value="ECO:0007669"/>
    <property type="project" value="InterPro"/>
</dbReference>
<reference evidence="2" key="2">
    <citation type="submission" date="2020-09" db="EMBL/GenBank/DDBJ databases">
        <authorList>
            <person name="Sun Q."/>
            <person name="Zhou Y."/>
        </authorList>
    </citation>
    <scope>NUCLEOTIDE SEQUENCE</scope>
    <source>
        <strain evidence="2">CGMCC 1.12698</strain>
    </source>
</reference>
<dbReference type="Proteomes" id="UP000605259">
    <property type="component" value="Unassembled WGS sequence"/>
</dbReference>
<organism evidence="2 3">
    <name type="scientific">Priestia taiwanensis</name>
    <dbReference type="NCBI Taxonomy" id="1347902"/>
    <lineage>
        <taxon>Bacteria</taxon>
        <taxon>Bacillati</taxon>
        <taxon>Bacillota</taxon>
        <taxon>Bacilli</taxon>
        <taxon>Bacillales</taxon>
        <taxon>Bacillaceae</taxon>
        <taxon>Priestia</taxon>
    </lineage>
</organism>
<feature type="transmembrane region" description="Helical" evidence="1">
    <location>
        <begin position="85"/>
        <end position="103"/>
    </location>
</feature>
<protein>
    <recommendedName>
        <fullName evidence="4">Poly-beta-1,6-N-acetyl-D-glucosamine biosynthesis protein PgaD</fullName>
    </recommendedName>
</protein>
<feature type="transmembrane region" description="Helical" evidence="1">
    <location>
        <begin position="36"/>
        <end position="57"/>
    </location>
</feature>
<proteinExistence type="predicted"/>
<keyword evidence="1" id="KW-1133">Transmembrane helix</keyword>
<dbReference type="InterPro" id="IPR023829">
    <property type="entry name" value="PGA_PgaD"/>
</dbReference>
<dbReference type="AlphaFoldDB" id="A0A917AQS3"/>
<keyword evidence="1" id="KW-0472">Membrane</keyword>
<accession>A0A917AQS3</accession>
<dbReference type="RefSeq" id="WP_188387929.1">
    <property type="nucleotide sequence ID" value="NZ_BMFK01000001.1"/>
</dbReference>
<evidence type="ECO:0008006" key="4">
    <source>
        <dbReference type="Google" id="ProtNLM"/>
    </source>
</evidence>
<sequence length="164" mass="19527">MDFTRQGKQKEQPVTHSYDFENEILVKTKHSFIRKIIALLFTLIFWLYTIVIFWFFLSALFNIYDPYMAIVKIAFNVTNANIRELLLLSFVLFLVSTAMLFIWRTYNKKRFGSLTRRSMPTHTTMKDWLALDLMDESDINMLQTNKVTVFYTNPVKELQEKDGK</sequence>
<gene>
    <name evidence="2" type="ORF">GCM10007140_16930</name>
</gene>
<dbReference type="NCBIfam" id="TIGR03940">
    <property type="entry name" value="PGA_PgaD"/>
    <property type="match status" value="1"/>
</dbReference>
<keyword evidence="1" id="KW-0812">Transmembrane</keyword>
<comment type="caution">
    <text evidence="2">The sequence shown here is derived from an EMBL/GenBank/DDBJ whole genome shotgun (WGS) entry which is preliminary data.</text>
</comment>
<evidence type="ECO:0000313" key="3">
    <source>
        <dbReference type="Proteomes" id="UP000605259"/>
    </source>
</evidence>